<reference evidence="1 2" key="1">
    <citation type="submission" date="2020-08" db="EMBL/GenBank/DDBJ databases">
        <title>Genomic Encyclopedia of Type Strains, Phase IV (KMG-V): Genome sequencing to study the core and pangenomes of soil and plant-associated prokaryotes.</title>
        <authorList>
            <person name="Whitman W."/>
        </authorList>
    </citation>
    <scope>NUCLEOTIDE SEQUENCE [LARGE SCALE GENOMIC DNA]</scope>
    <source>
        <strain evidence="1 2">SEMIA 402</strain>
    </source>
</reference>
<dbReference type="RefSeq" id="WP_183922736.1">
    <property type="nucleotide sequence ID" value="NZ_JACIGM010000001.1"/>
</dbReference>
<dbReference type="Proteomes" id="UP000533641">
    <property type="component" value="Unassembled WGS sequence"/>
</dbReference>
<evidence type="ECO:0000313" key="1">
    <source>
        <dbReference type="EMBL" id="MBB4272802.1"/>
    </source>
</evidence>
<sequence length="94" mass="10518">MPKLDVAHIRKQGQDMVIVPLDDDFDQKTPGQQNAAVNQIQLAAGGADLAGQVVVVWEGSSGRMKFIAPKPWHPFFRSIDLRWVLHNVNKSISW</sequence>
<dbReference type="EMBL" id="JACIGM010000001">
    <property type="protein sequence ID" value="MBB4272802.1"/>
    <property type="molecule type" value="Genomic_DNA"/>
</dbReference>
<proteinExistence type="predicted"/>
<comment type="caution">
    <text evidence="1">The sequence shown here is derived from an EMBL/GenBank/DDBJ whole genome shotgun (WGS) entry which is preliminary data.</text>
</comment>
<evidence type="ECO:0000313" key="2">
    <source>
        <dbReference type="Proteomes" id="UP000533641"/>
    </source>
</evidence>
<organism evidence="1 2">
    <name type="scientific">Rhizobium mongolense</name>
    <dbReference type="NCBI Taxonomy" id="57676"/>
    <lineage>
        <taxon>Bacteria</taxon>
        <taxon>Pseudomonadati</taxon>
        <taxon>Pseudomonadota</taxon>
        <taxon>Alphaproteobacteria</taxon>
        <taxon>Hyphomicrobiales</taxon>
        <taxon>Rhizobiaceae</taxon>
        <taxon>Rhizobium/Agrobacterium group</taxon>
        <taxon>Rhizobium</taxon>
    </lineage>
</organism>
<protein>
    <submittedName>
        <fullName evidence="1">Uncharacterized protein</fullName>
    </submittedName>
</protein>
<dbReference type="AlphaFoldDB" id="A0A7W6RHZ3"/>
<accession>A0A7W6RHZ3</accession>
<gene>
    <name evidence="1" type="ORF">GGE12_000544</name>
</gene>
<name>A0A7W6RHZ3_9HYPH</name>